<gene>
    <name evidence="1" type="ORF">L1987_69175</name>
</gene>
<evidence type="ECO:0000313" key="1">
    <source>
        <dbReference type="EMBL" id="KAI3717509.1"/>
    </source>
</evidence>
<protein>
    <submittedName>
        <fullName evidence="1">Uncharacterized protein</fullName>
    </submittedName>
</protein>
<sequence>MRTLLILRAGMVQQRRAKTFLADLSLISIVSEGKWWLEHEERKYTRVGRSWWKEVAWLTKSLEPTVQLCKWPLATGNAHGNTFFSILQHACKCCDKTHFVSNGVCKSVSTSSCCVYL</sequence>
<organism evidence="1 2">
    <name type="scientific">Smallanthus sonchifolius</name>
    <dbReference type="NCBI Taxonomy" id="185202"/>
    <lineage>
        <taxon>Eukaryota</taxon>
        <taxon>Viridiplantae</taxon>
        <taxon>Streptophyta</taxon>
        <taxon>Embryophyta</taxon>
        <taxon>Tracheophyta</taxon>
        <taxon>Spermatophyta</taxon>
        <taxon>Magnoliopsida</taxon>
        <taxon>eudicotyledons</taxon>
        <taxon>Gunneridae</taxon>
        <taxon>Pentapetalae</taxon>
        <taxon>asterids</taxon>
        <taxon>campanulids</taxon>
        <taxon>Asterales</taxon>
        <taxon>Asteraceae</taxon>
        <taxon>Asteroideae</taxon>
        <taxon>Heliantheae alliance</taxon>
        <taxon>Millerieae</taxon>
        <taxon>Smallanthus</taxon>
    </lineage>
</organism>
<comment type="caution">
    <text evidence="1">The sequence shown here is derived from an EMBL/GenBank/DDBJ whole genome shotgun (WGS) entry which is preliminary data.</text>
</comment>
<proteinExistence type="predicted"/>
<reference evidence="1 2" key="2">
    <citation type="journal article" date="2022" name="Mol. Ecol. Resour.">
        <title>The genomes of chicory, endive, great burdock and yacon provide insights into Asteraceae paleo-polyploidization history and plant inulin production.</title>
        <authorList>
            <person name="Fan W."/>
            <person name="Wang S."/>
            <person name="Wang H."/>
            <person name="Wang A."/>
            <person name="Jiang F."/>
            <person name="Liu H."/>
            <person name="Zhao H."/>
            <person name="Xu D."/>
            <person name="Zhang Y."/>
        </authorList>
    </citation>
    <scope>NUCLEOTIDE SEQUENCE [LARGE SCALE GENOMIC DNA]</scope>
    <source>
        <strain evidence="2">cv. Yunnan</strain>
        <tissue evidence="1">Leaves</tissue>
    </source>
</reference>
<keyword evidence="2" id="KW-1185">Reference proteome</keyword>
<reference evidence="2" key="1">
    <citation type="journal article" date="2022" name="Mol. Ecol. Resour.">
        <title>The genomes of chicory, endive, great burdock and yacon provide insights into Asteraceae palaeo-polyploidization history and plant inulin production.</title>
        <authorList>
            <person name="Fan W."/>
            <person name="Wang S."/>
            <person name="Wang H."/>
            <person name="Wang A."/>
            <person name="Jiang F."/>
            <person name="Liu H."/>
            <person name="Zhao H."/>
            <person name="Xu D."/>
            <person name="Zhang Y."/>
        </authorList>
    </citation>
    <scope>NUCLEOTIDE SEQUENCE [LARGE SCALE GENOMIC DNA]</scope>
    <source>
        <strain evidence="2">cv. Yunnan</strain>
    </source>
</reference>
<dbReference type="EMBL" id="CM042040">
    <property type="protein sequence ID" value="KAI3717509.1"/>
    <property type="molecule type" value="Genomic_DNA"/>
</dbReference>
<evidence type="ECO:0000313" key="2">
    <source>
        <dbReference type="Proteomes" id="UP001056120"/>
    </source>
</evidence>
<name>A0ACB9B4R7_9ASTR</name>
<accession>A0ACB9B4R7</accession>
<dbReference type="Proteomes" id="UP001056120">
    <property type="component" value="Linkage Group LG23"/>
</dbReference>